<dbReference type="EnsemblMetazoa" id="AMEM010487-RA">
    <property type="protein sequence ID" value="AMEM010487-PA"/>
    <property type="gene ID" value="AMEM010487"/>
</dbReference>
<evidence type="ECO:0000259" key="10">
    <source>
        <dbReference type="Pfam" id="PF02434"/>
    </source>
</evidence>
<dbReference type="Proteomes" id="UP000075903">
    <property type="component" value="Unassembled WGS sequence"/>
</dbReference>
<reference evidence="11" key="1">
    <citation type="submission" date="2020-05" db="UniProtKB">
        <authorList>
            <consortium name="EnsemblMetazoa"/>
        </authorList>
    </citation>
    <scope>IDENTIFICATION</scope>
    <source>
        <strain evidence="11">MAF</strain>
    </source>
</reference>
<evidence type="ECO:0000256" key="9">
    <source>
        <dbReference type="SAM" id="Phobius"/>
    </source>
</evidence>
<feature type="region of interest" description="Disordered" evidence="8">
    <location>
        <begin position="120"/>
        <end position="155"/>
    </location>
</feature>
<keyword evidence="3" id="KW-0808">Transferase</keyword>
<dbReference type="STRING" id="30066.A0A182V850"/>
<feature type="transmembrane region" description="Helical" evidence="9">
    <location>
        <begin position="14"/>
        <end position="32"/>
    </location>
</feature>
<keyword evidence="12" id="KW-1185">Reference proteome</keyword>
<evidence type="ECO:0000256" key="7">
    <source>
        <dbReference type="ARBA" id="ARBA00023136"/>
    </source>
</evidence>
<evidence type="ECO:0000256" key="8">
    <source>
        <dbReference type="SAM" id="MobiDB-lite"/>
    </source>
</evidence>
<dbReference type="VEuPathDB" id="VectorBase:AMEM21_008872"/>
<dbReference type="Pfam" id="PF02434">
    <property type="entry name" value="Fringe"/>
    <property type="match status" value="1"/>
</dbReference>
<feature type="compositionally biased region" description="Basic and acidic residues" evidence="8">
    <location>
        <begin position="252"/>
        <end position="261"/>
    </location>
</feature>
<evidence type="ECO:0000256" key="6">
    <source>
        <dbReference type="ARBA" id="ARBA00022989"/>
    </source>
</evidence>
<protein>
    <recommendedName>
        <fullName evidence="10">Fringe-like glycosyltransferase domain-containing protein</fullName>
    </recommendedName>
</protein>
<evidence type="ECO:0000313" key="11">
    <source>
        <dbReference type="EnsemblMetazoa" id="AMEM010487-PA"/>
    </source>
</evidence>
<feature type="compositionally biased region" description="Pro residues" evidence="8">
    <location>
        <begin position="138"/>
        <end position="151"/>
    </location>
</feature>
<dbReference type="AlphaFoldDB" id="A0A182V850"/>
<feature type="region of interest" description="Disordered" evidence="8">
    <location>
        <begin position="241"/>
        <end position="261"/>
    </location>
</feature>
<organism evidence="11 12">
    <name type="scientific">Anopheles merus</name>
    <name type="common">Mosquito</name>
    <dbReference type="NCBI Taxonomy" id="30066"/>
    <lineage>
        <taxon>Eukaryota</taxon>
        <taxon>Metazoa</taxon>
        <taxon>Ecdysozoa</taxon>
        <taxon>Arthropoda</taxon>
        <taxon>Hexapoda</taxon>
        <taxon>Insecta</taxon>
        <taxon>Pterygota</taxon>
        <taxon>Neoptera</taxon>
        <taxon>Endopterygota</taxon>
        <taxon>Diptera</taxon>
        <taxon>Nematocera</taxon>
        <taxon>Culicoidea</taxon>
        <taxon>Culicidae</taxon>
        <taxon>Anophelinae</taxon>
        <taxon>Anopheles</taxon>
    </lineage>
</organism>
<keyword evidence="6 9" id="KW-1133">Transmembrane helix</keyword>
<keyword evidence="2" id="KW-0328">Glycosyltransferase</keyword>
<comment type="subcellular location">
    <subcellularLocation>
        <location evidence="1">Membrane</location>
        <topology evidence="1">Single-pass type II membrane protein</topology>
    </subcellularLocation>
</comment>
<feature type="domain" description="Fringe-like glycosyltransferase" evidence="10">
    <location>
        <begin position="152"/>
        <end position="187"/>
    </location>
</feature>
<evidence type="ECO:0000256" key="2">
    <source>
        <dbReference type="ARBA" id="ARBA00022676"/>
    </source>
</evidence>
<evidence type="ECO:0000313" key="12">
    <source>
        <dbReference type="Proteomes" id="UP000075903"/>
    </source>
</evidence>
<dbReference type="InterPro" id="IPR003378">
    <property type="entry name" value="Fringe-like_glycosylTrfase"/>
</dbReference>
<keyword evidence="7 9" id="KW-0472">Membrane</keyword>
<evidence type="ECO:0000256" key="1">
    <source>
        <dbReference type="ARBA" id="ARBA00004606"/>
    </source>
</evidence>
<evidence type="ECO:0000256" key="5">
    <source>
        <dbReference type="ARBA" id="ARBA00022968"/>
    </source>
</evidence>
<feature type="compositionally biased region" description="Basic and acidic residues" evidence="8">
    <location>
        <begin position="126"/>
        <end position="137"/>
    </location>
</feature>
<proteinExistence type="predicted"/>
<sequence length="308" mass="33576">MTLLYTATYRYKRALQTMAAGVFLIYMTLVLYQNVYGYDGGDGGPDPDRAIVADNLQDLQSFGAMMLGGGTGAGDEVPPGVPVDPAIDASVVISKRDNSAPYGRADNSENELVRADANKLVTGPGEDPRRRTLDGHRIPPPPAVTGTPKPPTTELDDLLISVKTTKSYHDTRLEMIIKTWYQLAKEQGSGRGINNPQDIGQLCLSKTRRHGPFSTAQTTQSATEPKAPDTTWRAQNQFKMPQEVKQKKKPRRDGVGRDCRKPFDGSLVPKINDAFGVSRRRLANGTVLQGKYSGILTTANNNSLKEDG</sequence>
<name>A0A182V850_ANOME</name>
<accession>A0A182V850</accession>
<dbReference type="GO" id="GO:0016757">
    <property type="term" value="F:glycosyltransferase activity"/>
    <property type="evidence" value="ECO:0007669"/>
    <property type="project" value="UniProtKB-KW"/>
</dbReference>
<dbReference type="Gene3D" id="3.90.550.50">
    <property type="match status" value="1"/>
</dbReference>
<evidence type="ECO:0000256" key="4">
    <source>
        <dbReference type="ARBA" id="ARBA00022692"/>
    </source>
</evidence>
<dbReference type="VEuPathDB" id="VectorBase:AMEM010487"/>
<keyword evidence="5" id="KW-0735">Signal-anchor</keyword>
<evidence type="ECO:0000256" key="3">
    <source>
        <dbReference type="ARBA" id="ARBA00022679"/>
    </source>
</evidence>
<dbReference type="GO" id="GO:0016020">
    <property type="term" value="C:membrane"/>
    <property type="evidence" value="ECO:0007669"/>
    <property type="project" value="UniProtKB-SubCell"/>
</dbReference>
<keyword evidence="4 9" id="KW-0812">Transmembrane</keyword>